<feature type="domain" description="Gp5/Type VI secretion system Vgr protein OB-fold" evidence="2">
    <location>
        <begin position="505"/>
        <end position="552"/>
    </location>
</feature>
<dbReference type="Proteomes" id="UP001355056">
    <property type="component" value="Unassembled WGS sequence"/>
</dbReference>
<proteinExistence type="inferred from homology"/>
<comment type="similarity">
    <text evidence="1">Belongs to the VgrG protein family.</text>
</comment>
<dbReference type="Gene3D" id="2.40.50.230">
    <property type="entry name" value="Gp5 N-terminal domain"/>
    <property type="match status" value="1"/>
</dbReference>
<feature type="domain" description="DUF2345" evidence="3">
    <location>
        <begin position="746"/>
        <end position="904"/>
    </location>
</feature>
<dbReference type="Pfam" id="PF10106">
    <property type="entry name" value="DUF2345"/>
    <property type="match status" value="1"/>
</dbReference>
<evidence type="ECO:0000259" key="2">
    <source>
        <dbReference type="Pfam" id="PF04717"/>
    </source>
</evidence>
<dbReference type="SUPFAM" id="SSF69279">
    <property type="entry name" value="Phage tail proteins"/>
    <property type="match status" value="2"/>
</dbReference>
<gene>
    <name evidence="5" type="ORF">SNE34_08135</name>
</gene>
<evidence type="ECO:0000256" key="1">
    <source>
        <dbReference type="ARBA" id="ARBA00005558"/>
    </source>
</evidence>
<accession>A0ABU7YYH4</accession>
<dbReference type="Gene3D" id="2.30.110.50">
    <property type="match status" value="1"/>
</dbReference>
<dbReference type="InterPro" id="IPR018769">
    <property type="entry name" value="VgrG2_DUF2345"/>
</dbReference>
<dbReference type="Pfam" id="PF04717">
    <property type="entry name" value="Phage_base_V"/>
    <property type="match status" value="1"/>
</dbReference>
<evidence type="ECO:0000313" key="5">
    <source>
        <dbReference type="EMBL" id="MEG3183976.1"/>
    </source>
</evidence>
<dbReference type="NCBIfam" id="TIGR01646">
    <property type="entry name" value="vgr_GE"/>
    <property type="match status" value="1"/>
</dbReference>
<dbReference type="InterPro" id="IPR006531">
    <property type="entry name" value="Gp5/Vgr_OB"/>
</dbReference>
<dbReference type="EMBL" id="JAXGFP010000003">
    <property type="protein sequence ID" value="MEG3183976.1"/>
    <property type="molecule type" value="Genomic_DNA"/>
</dbReference>
<dbReference type="Pfam" id="PF13296">
    <property type="entry name" value="T6SS_Vgr"/>
    <property type="match status" value="1"/>
</dbReference>
<evidence type="ECO:0000313" key="6">
    <source>
        <dbReference type="Proteomes" id="UP001355056"/>
    </source>
</evidence>
<feature type="domain" description="Putative type VI secretion system Rhs element associated Vgr" evidence="4">
    <location>
        <begin position="605"/>
        <end position="703"/>
    </location>
</feature>
<dbReference type="Pfam" id="PF05954">
    <property type="entry name" value="Phage_GPD"/>
    <property type="match status" value="1"/>
</dbReference>
<dbReference type="InterPro" id="IPR017847">
    <property type="entry name" value="T6SS_RhsGE_Vgr_subset"/>
</dbReference>
<dbReference type="SUPFAM" id="SSF69255">
    <property type="entry name" value="gp5 N-terminal domain-like"/>
    <property type="match status" value="1"/>
</dbReference>
<dbReference type="NCBIfam" id="TIGR03361">
    <property type="entry name" value="VI_Rhs_Vgr"/>
    <property type="match status" value="1"/>
</dbReference>
<protein>
    <submittedName>
        <fullName evidence="5">Type VI secretion system Vgr family protein</fullName>
    </submittedName>
</protein>
<dbReference type="InterPro" id="IPR028244">
    <property type="entry name" value="T6SS_Rhs_Vgr_dom"/>
</dbReference>
<dbReference type="InterPro" id="IPR037026">
    <property type="entry name" value="Vgr_OB-fold_dom_sf"/>
</dbReference>
<organism evidence="5 6">
    <name type="scientific">Novilysobacter erysipheiresistens</name>
    <dbReference type="NCBI Taxonomy" id="1749332"/>
    <lineage>
        <taxon>Bacteria</taxon>
        <taxon>Pseudomonadati</taxon>
        <taxon>Pseudomonadota</taxon>
        <taxon>Gammaproteobacteria</taxon>
        <taxon>Lysobacterales</taxon>
        <taxon>Lysobacteraceae</taxon>
        <taxon>Novilysobacter</taxon>
    </lineage>
</organism>
<dbReference type="InterPro" id="IPR006533">
    <property type="entry name" value="T6SS_Vgr_RhsGE"/>
</dbReference>
<evidence type="ECO:0000259" key="4">
    <source>
        <dbReference type="Pfam" id="PF13296"/>
    </source>
</evidence>
<keyword evidence="6" id="KW-1185">Reference proteome</keyword>
<dbReference type="RefSeq" id="WP_332616441.1">
    <property type="nucleotide sequence ID" value="NZ_JAXGFP010000003.1"/>
</dbReference>
<dbReference type="Gene3D" id="4.10.220.110">
    <property type="match status" value="1"/>
</dbReference>
<name>A0ABU7YYH4_9GAMM</name>
<reference evidence="5 6" key="1">
    <citation type="journal article" date="2016" name="Int. J. Syst. Evol. Microbiol.">
        <title>Lysobacter erysipheiresistens sp. nov., an antagonist of powdery mildew, isolated from tobacco-cultivated soil.</title>
        <authorList>
            <person name="Xie B."/>
            <person name="Li T."/>
            <person name="Lin X."/>
            <person name="Wang C.J."/>
            <person name="Chen Y.J."/>
            <person name="Liu W.J."/>
            <person name="Zhao Z.W."/>
        </authorList>
    </citation>
    <scope>NUCLEOTIDE SEQUENCE [LARGE SCALE GENOMIC DNA]</scope>
    <source>
        <strain evidence="5 6">RS-LYSO-3</strain>
    </source>
</reference>
<sequence length="939" mass="98755">MDVLATVLSTLAGGPKQFGRLLQLHTALGPDVLVAESLDGVEALAPAIDGTAGFRLQLTALSVDAHLDLAALLGQPVLLQLQTATAFDTPRPLHGHVTTFERLGSNGGLARYRLVIEPWLALLRDRVDSYVFQDMSVVEIVESVFADYADQGRLAPAWRCDLKDPAAYRKRSLTTQYQESDLAFIERLLADEGLFYWFEHAGDPSGDSLGRHTLVLADHNDAFADLGAVRFHRSDATERDDSIQHFAATRRWQTGRLQRVSWDYRQLDTRATEVDADAPGVVIATDADTAGPYAWPDRATGERFARQQLEALQVARGSIDGAGSWRQLQVGGRFALTQHPAYGVNADGEASNQFYCLRLQHHARNNLGAEILAVVEQRLGLVQLPVPVLPAALDSLSRPAGGDRDEGTRQVDSTAAAVDFYQNTFSALPAAAPFRAQTIDGHGLRLHPKPTVAGTQTAIVVTDGAPLQTDRDHRIKVQFPWQRGNNASHRLPHPTGEDNAPGNDDAWTWVRVAAAWAGDNWGSVLLPRKGQEVVVAFLEGDIDRPVVTGSVYNGVGQIDAAHNQFPGGNAGATGNAPAWFDGNAHNAIFTGFKSQALASSQGGCGGYQQLRLDDTPGQGRAQASTTQHESTLTLGHLKAGRDNVRGDERGFGAELSTAASGAIRAGAGLLLSTERGHRQLDAGGAQAQLAQGEQLLASLTEVAKVQGADLPYEVKELPAQQALKIVQASLNASGTGSIPGNGIGGGAGEAPAWSAPVLLASGTDGIVSVTPADQVWVSGTQATLSADKDLQWLSQGGSVIAASNGIALCAHGSKAPAGKPNQETGIALHAAQGVVSARAPSATASVAAQVSVTLASTTADVQLAAPNKHLLATAGGGYIKLEGGNIELGAPGTIEFKAAKKEWTTQKSASGKAPVLAKGNYKGCDYKMQVAAQKGAALV</sequence>
<comment type="caution">
    <text evidence="5">The sequence shown here is derived from an EMBL/GenBank/DDBJ whole genome shotgun (WGS) entry which is preliminary data.</text>
</comment>
<dbReference type="Gene3D" id="3.55.50.10">
    <property type="entry name" value="Baseplate protein-like domains"/>
    <property type="match status" value="1"/>
</dbReference>
<evidence type="ECO:0000259" key="3">
    <source>
        <dbReference type="Pfam" id="PF10106"/>
    </source>
</evidence>